<dbReference type="InterPro" id="IPR001107">
    <property type="entry name" value="Band_7"/>
</dbReference>
<dbReference type="AlphaFoldDB" id="A0A7U3VN85"/>
<accession>A0A7U3VN85</accession>
<organism evidence="4 5">
    <name type="scientific">Actinacidiphila reveromycinica</name>
    <dbReference type="NCBI Taxonomy" id="659352"/>
    <lineage>
        <taxon>Bacteria</taxon>
        <taxon>Bacillati</taxon>
        <taxon>Actinomycetota</taxon>
        <taxon>Actinomycetes</taxon>
        <taxon>Kitasatosporales</taxon>
        <taxon>Streptomycetaceae</taxon>
        <taxon>Actinacidiphila</taxon>
    </lineage>
</organism>
<feature type="compositionally biased region" description="Low complexity" evidence="2">
    <location>
        <begin position="323"/>
        <end position="334"/>
    </location>
</feature>
<dbReference type="Proteomes" id="UP000595703">
    <property type="component" value="Chromosome"/>
</dbReference>
<reference evidence="4 5" key="3">
    <citation type="journal article" date="2011" name="Nat. Chem. Biol.">
        <title>Reveromycin A biosynthesis uses RevG and RevJ for stereospecific spiroacetal formation.</title>
        <authorList>
            <person name="Takahashi S."/>
            <person name="Toyoda A."/>
            <person name="Sekiyama Y."/>
            <person name="Takagi H."/>
            <person name="Nogawa T."/>
            <person name="Uramoto M."/>
            <person name="Suzuki R."/>
            <person name="Koshino H."/>
            <person name="Kumano T."/>
            <person name="Panthee S."/>
            <person name="Dairi T."/>
            <person name="Ishikawa J."/>
            <person name="Ikeda H."/>
            <person name="Sakaki Y."/>
            <person name="Osada H."/>
        </authorList>
    </citation>
    <scope>NUCLEOTIDE SEQUENCE [LARGE SCALE GENOMIC DNA]</scope>
    <source>
        <strain evidence="4 5">SN-593</strain>
    </source>
</reference>
<evidence type="ECO:0000256" key="2">
    <source>
        <dbReference type="SAM" id="MobiDB-lite"/>
    </source>
</evidence>
<dbReference type="GO" id="GO:0008233">
    <property type="term" value="F:peptidase activity"/>
    <property type="evidence" value="ECO:0007669"/>
    <property type="project" value="UniProtKB-KW"/>
</dbReference>
<proteinExistence type="inferred from homology"/>
<dbReference type="InterPro" id="IPR036013">
    <property type="entry name" value="Band_7/SPFH_dom_sf"/>
</dbReference>
<keyword evidence="4" id="KW-0645">Protease</keyword>
<dbReference type="GO" id="GO:0006508">
    <property type="term" value="P:proteolysis"/>
    <property type="evidence" value="ECO:0007669"/>
    <property type="project" value="UniProtKB-KW"/>
</dbReference>
<dbReference type="KEGG" id="arev:RVR_10505"/>
<dbReference type="FunFam" id="3.30.479.30:FF:000004">
    <property type="entry name" value="Putative membrane protease family, stomatin"/>
    <property type="match status" value="1"/>
</dbReference>
<dbReference type="RefSeq" id="WP_237404686.1">
    <property type="nucleotide sequence ID" value="NZ_AP018365.1"/>
</dbReference>
<dbReference type="GO" id="GO:0098552">
    <property type="term" value="C:side of membrane"/>
    <property type="evidence" value="ECO:0007669"/>
    <property type="project" value="UniProtKB-ARBA"/>
</dbReference>
<dbReference type="InterPro" id="IPR043202">
    <property type="entry name" value="Band-7_stomatin-like"/>
</dbReference>
<dbReference type="PANTHER" id="PTHR10264">
    <property type="entry name" value="BAND 7 PROTEIN-RELATED"/>
    <property type="match status" value="1"/>
</dbReference>
<protein>
    <submittedName>
        <fullName evidence="4">Putative membrane protease subunit stomatin/prohibitin-like protein</fullName>
    </submittedName>
</protein>
<dbReference type="Gene3D" id="3.30.479.30">
    <property type="entry name" value="Band 7 domain"/>
    <property type="match status" value="1"/>
</dbReference>
<dbReference type="PANTHER" id="PTHR10264:SF19">
    <property type="entry name" value="AT06885P-RELATED"/>
    <property type="match status" value="1"/>
</dbReference>
<reference evidence="4 5" key="2">
    <citation type="journal article" date="2011" name="J. Antibiot.">
        <title>Furaquinocins I and J: novel polyketide isoprenoid hybrid compounds from Streptomyces reveromyceticus SN-593.</title>
        <authorList>
            <person name="Panthee S."/>
            <person name="Takahashi S."/>
            <person name="Takagi H."/>
            <person name="Nogawa T."/>
            <person name="Oowada E."/>
            <person name="Uramoto M."/>
            <person name="Osada H."/>
        </authorList>
    </citation>
    <scope>NUCLEOTIDE SEQUENCE [LARGE SCALE GENOMIC DNA]</scope>
    <source>
        <strain evidence="4 5">SN-593</strain>
    </source>
</reference>
<feature type="compositionally biased region" description="Basic and acidic residues" evidence="2">
    <location>
        <begin position="312"/>
        <end position="322"/>
    </location>
</feature>
<reference evidence="4 5" key="1">
    <citation type="journal article" date="2010" name="J. Bacteriol.">
        <title>Biochemical characterization of a novel indole prenyltransferase from Streptomyces sp. SN-593.</title>
        <authorList>
            <person name="Takahashi S."/>
            <person name="Takagi H."/>
            <person name="Toyoda A."/>
            <person name="Uramoto M."/>
            <person name="Nogawa T."/>
            <person name="Ueki M."/>
            <person name="Sakaki Y."/>
            <person name="Osada H."/>
        </authorList>
    </citation>
    <scope>NUCLEOTIDE SEQUENCE [LARGE SCALE GENOMIC DNA]</scope>
    <source>
        <strain evidence="4 5">SN-593</strain>
    </source>
</reference>
<dbReference type="InterPro" id="IPR001972">
    <property type="entry name" value="Stomatin_HflK_fam"/>
</dbReference>
<comment type="similarity">
    <text evidence="1">Belongs to the band 7/mec-2 family.</text>
</comment>
<dbReference type="Gene3D" id="6.10.250.2090">
    <property type="match status" value="1"/>
</dbReference>
<feature type="compositionally biased region" description="Basic and acidic residues" evidence="2">
    <location>
        <begin position="267"/>
        <end position="289"/>
    </location>
</feature>
<evidence type="ECO:0000259" key="3">
    <source>
        <dbReference type="SMART" id="SM00244"/>
    </source>
</evidence>
<reference evidence="4 5" key="4">
    <citation type="journal article" date="2020" name="Sci. Rep.">
        <title>beta-carboline chemical signals induce reveromycin production through a LuxR family regulator in Streptomyces sp. SN-593.</title>
        <authorList>
            <person name="Panthee S."/>
            <person name="Kito N."/>
            <person name="Hayashi T."/>
            <person name="Shimizu T."/>
            <person name="Ishikawa J."/>
            <person name="Hamamoto H."/>
            <person name="Osada H."/>
            <person name="Takahashi S."/>
        </authorList>
    </citation>
    <scope>NUCLEOTIDE SEQUENCE [LARGE SCALE GENOMIC DNA]</scope>
    <source>
        <strain evidence="4 5">SN-593</strain>
    </source>
</reference>
<sequence>MVVLVTVLIVVAVLALALLALSVRNVQQYELGVVFRFGRLLPDIREPGLRLISPVGDRMHKVPVQTEVFGVSPQGAITADNVTLTVNAVVYFRVVDPVKALVNVHDYRGAVAQIAQTSLRAVIGRADLDTLLSDRTRVNAELKKVMDAPTEGPWGLRIERVEIKDIALPESMMRSMSKQAEAERERRARVIAADGELQASQRLTDAAATMADTPGALQLRLLQTVVDVSAEKNSTLVMPFPVEILRFFERLGDEGLGNRHLGAAGPDGERSDAGRPGTGERPDTGRLDAEEPAGVAEPVGVDEPAGGAEPAGGERRPDRQDAASRALSADASVRQSAVPPPDQSSATRFSPSRAVDHSEPA</sequence>
<dbReference type="PRINTS" id="PR00721">
    <property type="entry name" value="STOMATIN"/>
</dbReference>
<feature type="region of interest" description="Disordered" evidence="2">
    <location>
        <begin position="258"/>
        <end position="361"/>
    </location>
</feature>
<dbReference type="SUPFAM" id="SSF117892">
    <property type="entry name" value="Band 7/SPFH domain"/>
    <property type="match status" value="1"/>
</dbReference>
<dbReference type="SMART" id="SM00244">
    <property type="entry name" value="PHB"/>
    <property type="match status" value="1"/>
</dbReference>
<gene>
    <name evidence="4" type="ORF">RVR_10505</name>
</gene>
<dbReference type="EMBL" id="AP018365">
    <property type="protein sequence ID" value="BBA97408.1"/>
    <property type="molecule type" value="Genomic_DNA"/>
</dbReference>
<keyword evidence="5" id="KW-1185">Reference proteome</keyword>
<evidence type="ECO:0000313" key="4">
    <source>
        <dbReference type="EMBL" id="BBA97408.1"/>
    </source>
</evidence>
<feature type="domain" description="Band 7" evidence="3">
    <location>
        <begin position="21"/>
        <end position="180"/>
    </location>
</feature>
<name>A0A7U3VN85_9ACTN</name>
<dbReference type="GO" id="GO:0005886">
    <property type="term" value="C:plasma membrane"/>
    <property type="evidence" value="ECO:0007669"/>
    <property type="project" value="InterPro"/>
</dbReference>
<dbReference type="Pfam" id="PF01145">
    <property type="entry name" value="Band_7"/>
    <property type="match status" value="1"/>
</dbReference>
<keyword evidence="4" id="KW-0378">Hydrolase</keyword>
<evidence type="ECO:0000313" key="5">
    <source>
        <dbReference type="Proteomes" id="UP000595703"/>
    </source>
</evidence>
<evidence type="ECO:0000256" key="1">
    <source>
        <dbReference type="ARBA" id="ARBA00008164"/>
    </source>
</evidence>